<keyword evidence="1" id="KW-0802">TPR repeat</keyword>
<dbReference type="InterPro" id="IPR011990">
    <property type="entry name" value="TPR-like_helical_dom_sf"/>
</dbReference>
<dbReference type="PROSITE" id="PS50005">
    <property type="entry name" value="TPR"/>
    <property type="match status" value="1"/>
</dbReference>
<keyword evidence="3" id="KW-1185">Reference proteome</keyword>
<dbReference type="Proteomes" id="UP000198727">
    <property type="component" value="Unassembled WGS sequence"/>
</dbReference>
<dbReference type="Pfam" id="PF13181">
    <property type="entry name" value="TPR_8"/>
    <property type="match status" value="1"/>
</dbReference>
<dbReference type="AlphaFoldDB" id="A0A1I5YMH6"/>
<evidence type="ECO:0000313" key="2">
    <source>
        <dbReference type="EMBL" id="SFQ45431.1"/>
    </source>
</evidence>
<evidence type="ECO:0000256" key="1">
    <source>
        <dbReference type="PROSITE-ProRule" id="PRU00339"/>
    </source>
</evidence>
<evidence type="ECO:0000313" key="3">
    <source>
        <dbReference type="Proteomes" id="UP000198727"/>
    </source>
</evidence>
<dbReference type="PANTHER" id="PTHR47691">
    <property type="entry name" value="REGULATOR-RELATED"/>
    <property type="match status" value="1"/>
</dbReference>
<dbReference type="EMBL" id="FOWW01000007">
    <property type="protein sequence ID" value="SFQ45431.1"/>
    <property type="molecule type" value="Genomic_DNA"/>
</dbReference>
<dbReference type="PANTHER" id="PTHR47691:SF3">
    <property type="entry name" value="HTH-TYPE TRANSCRIPTIONAL REGULATOR RV0890C-RELATED"/>
    <property type="match status" value="1"/>
</dbReference>
<protein>
    <submittedName>
        <fullName evidence="2">Tetratricopeptide repeat-containing protein</fullName>
    </submittedName>
</protein>
<dbReference type="InterPro" id="IPR019734">
    <property type="entry name" value="TPR_rpt"/>
</dbReference>
<dbReference type="Gene3D" id="3.40.50.300">
    <property type="entry name" value="P-loop containing nucleotide triphosphate hydrolases"/>
    <property type="match status" value="1"/>
</dbReference>
<accession>A0A1I5YMH6</accession>
<dbReference type="SUPFAM" id="SSF48452">
    <property type="entry name" value="TPR-like"/>
    <property type="match status" value="1"/>
</dbReference>
<dbReference type="OrthoDB" id="8550139at2"/>
<organism evidence="2 3">
    <name type="scientific">Amycolatopsis arida</name>
    <dbReference type="NCBI Taxonomy" id="587909"/>
    <lineage>
        <taxon>Bacteria</taxon>
        <taxon>Bacillati</taxon>
        <taxon>Actinomycetota</taxon>
        <taxon>Actinomycetes</taxon>
        <taxon>Pseudonocardiales</taxon>
        <taxon>Pseudonocardiaceae</taxon>
        <taxon>Amycolatopsis</taxon>
    </lineage>
</organism>
<name>A0A1I5YMH6_9PSEU</name>
<dbReference type="Gene3D" id="1.25.40.10">
    <property type="entry name" value="Tetratricopeptide repeat domain"/>
    <property type="match status" value="1"/>
</dbReference>
<dbReference type="RefSeq" id="WP_092532877.1">
    <property type="nucleotide sequence ID" value="NZ_FOWW01000007.1"/>
</dbReference>
<reference evidence="3" key="1">
    <citation type="submission" date="2016-10" db="EMBL/GenBank/DDBJ databases">
        <authorList>
            <person name="Varghese N."/>
            <person name="Submissions S."/>
        </authorList>
    </citation>
    <scope>NUCLEOTIDE SEQUENCE [LARGE SCALE GENOMIC DNA]</scope>
    <source>
        <strain evidence="3">CGMCC 4.5579</strain>
    </source>
</reference>
<dbReference type="SUPFAM" id="SSF52540">
    <property type="entry name" value="P-loop containing nucleoside triphosphate hydrolases"/>
    <property type="match status" value="1"/>
</dbReference>
<proteinExistence type="predicted"/>
<dbReference type="STRING" id="587909.SAMN05421810_107275"/>
<dbReference type="InterPro" id="IPR027417">
    <property type="entry name" value="P-loop_NTPase"/>
</dbReference>
<gene>
    <name evidence="2" type="ORF">SAMN05421810_107275</name>
</gene>
<dbReference type="SMART" id="SM00028">
    <property type="entry name" value="TPR"/>
    <property type="match status" value="2"/>
</dbReference>
<sequence>MWEVVLGEVAKSLAAGATLRGAGRLREAVARRLARRRRAEDVAALLADPERLERALRELVEAEPEVGAELAGLLGELTGGPPRATRPAAPAAPVPFVDRDAERAALAGAGRKLLVGQHGAGKTALVCAVAHDLASRWPDGQVYVDLAEWRDGNHLRQPEVVAHVLTQLGVEPGLLAGGTADLWAQYRAVTARRRFLLALDNARSLADVHALLPPSPASLVLVTAVRAGDLAAELPGPVPVGALNPVAALDLLEALAGPHVVAAERVAAERLAELCERMPVALRFAGERVRTRARIVAEPVAAVLAELRTAGALGAVDAVRVTYERTRSELPAPAAELCGLLAEHPGPDFTVVGASSLLGRPAEAAFAELADAQLLVPTRPGRYRLHHLVREVAARPTPDVAAADRLLRHYRDRAVAADLELGTDRLRRYLVPEVEEFTGSSPLDWLDDEREVLAALVREACLRGRDVEVVQLCGALERLQVARGHHRLFADLYRWGLRAAERLGTPAVSARLHGMLGRTHVLLGEYERAREQLDRALELVAGLDDPELASSTLEFRARWHEERGELAAAVAALREAVRLDRTLGEAGRRALGLHLRMLANVLVKVGRPRSALDLLPEAWANTPPRELRNQSRVRLVQAKAHTALGAYPEADAALREAWRLVGEAGATQYAVELHEVSGTLAHARGDLAGARWHWSAAWELLWWAGHPRETVFRDWLSRMGPS</sequence>
<feature type="repeat" description="TPR" evidence="1">
    <location>
        <begin position="510"/>
        <end position="543"/>
    </location>
</feature>